<evidence type="ECO:0000259" key="12">
    <source>
        <dbReference type="Pfam" id="PF01070"/>
    </source>
</evidence>
<comment type="cofactor">
    <cofactor evidence="11">
        <name>NADPH</name>
        <dbReference type="ChEBI" id="CHEBI:57783"/>
    </cofactor>
</comment>
<feature type="binding site" evidence="11">
    <location>
        <position position="152"/>
    </location>
    <ligand>
        <name>Mg(2+)</name>
        <dbReference type="ChEBI" id="CHEBI:18420"/>
    </ligand>
</feature>
<dbReference type="HAMAP" id="MF_00354">
    <property type="entry name" value="Idi_2"/>
    <property type="match status" value="1"/>
</dbReference>
<evidence type="ECO:0000256" key="2">
    <source>
        <dbReference type="ARBA" id="ARBA00022490"/>
    </source>
</evidence>
<evidence type="ECO:0000256" key="6">
    <source>
        <dbReference type="ARBA" id="ARBA00022842"/>
    </source>
</evidence>
<feature type="domain" description="FMN-dependent dehydrogenase" evidence="12">
    <location>
        <begin position="167"/>
        <end position="321"/>
    </location>
</feature>
<feature type="binding site" evidence="11">
    <location>
        <position position="151"/>
    </location>
    <ligand>
        <name>substrate</name>
    </ligand>
</feature>
<feature type="binding site" evidence="11">
    <location>
        <begin position="62"/>
        <end position="64"/>
    </location>
    <ligand>
        <name>FMN</name>
        <dbReference type="ChEBI" id="CHEBI:58210"/>
    </ligand>
</feature>
<keyword evidence="14" id="KW-1185">Reference proteome</keyword>
<comment type="subcellular location">
    <subcellularLocation>
        <location evidence="11">Cytoplasm</location>
    </subcellularLocation>
</comment>
<keyword evidence="2 11" id="KW-0963">Cytoplasm</keyword>
<comment type="cofactor">
    <cofactor evidence="1 11">
        <name>FMN</name>
        <dbReference type="ChEBI" id="CHEBI:58210"/>
    </cofactor>
</comment>
<protein>
    <recommendedName>
        <fullName evidence="11">Isopentenyl-diphosphate delta-isomerase</fullName>
        <shortName evidence="11">IPP isomerase</shortName>
        <ecNumber evidence="11">5.3.3.2</ecNumber>
    </recommendedName>
    <alternativeName>
        <fullName evidence="11">Isopentenyl diphosphate:dimethylallyl diphosphate isomerase</fullName>
    </alternativeName>
    <alternativeName>
        <fullName evidence="11">Isopentenyl pyrophosphate isomerase</fullName>
    </alternativeName>
    <alternativeName>
        <fullName evidence="11">Type 2 isopentenyl diphosphate isomerase</fullName>
        <shortName evidence="11">IDI-2</shortName>
    </alternativeName>
</protein>
<keyword evidence="8 11" id="KW-0414">Isoprene biosynthesis</keyword>
<dbReference type="RefSeq" id="WP_304542088.1">
    <property type="nucleotide sequence ID" value="NZ_JARPTC010000009.1"/>
</dbReference>
<gene>
    <name evidence="11 13" type="primary">fni</name>
    <name evidence="13" type="ORF">P6N53_07035</name>
</gene>
<evidence type="ECO:0000256" key="4">
    <source>
        <dbReference type="ARBA" id="ARBA00022643"/>
    </source>
</evidence>
<comment type="subunit">
    <text evidence="10 11">Homooctamer. Dimer of tetramers.</text>
</comment>
<proteinExistence type="inferred from homology"/>
<dbReference type="Pfam" id="PF01070">
    <property type="entry name" value="FMN_dh"/>
    <property type="match status" value="1"/>
</dbReference>
<dbReference type="EMBL" id="JARPTC010000009">
    <property type="protein sequence ID" value="MDO7786976.1"/>
    <property type="molecule type" value="Genomic_DNA"/>
</dbReference>
<dbReference type="GO" id="GO:0008299">
    <property type="term" value="P:isoprenoid biosynthetic process"/>
    <property type="evidence" value="ECO:0007669"/>
    <property type="project" value="UniProtKB-UniRule"/>
</dbReference>
<keyword evidence="4 11" id="KW-0288">FMN</keyword>
<evidence type="ECO:0000313" key="13">
    <source>
        <dbReference type="EMBL" id="MDO7786976.1"/>
    </source>
</evidence>
<dbReference type="GO" id="GO:0000287">
    <property type="term" value="F:magnesium ion binding"/>
    <property type="evidence" value="ECO:0007669"/>
    <property type="project" value="UniProtKB-UniRule"/>
</dbReference>
<keyword evidence="9 11" id="KW-0413">Isomerase</keyword>
<comment type="cofactor">
    <cofactor evidence="11">
        <name>Mg(2+)</name>
        <dbReference type="ChEBI" id="CHEBI:18420"/>
    </cofactor>
</comment>
<reference evidence="13" key="2">
    <citation type="submission" date="2023-03" db="EMBL/GenBank/DDBJ databases">
        <authorList>
            <person name="Zhang Z."/>
        </authorList>
    </citation>
    <scope>NUCLEOTIDE SEQUENCE</scope>
    <source>
        <strain evidence="13">DSA</strain>
    </source>
</reference>
<dbReference type="PANTHER" id="PTHR43665:SF1">
    <property type="entry name" value="ISOPENTENYL-DIPHOSPHATE DELTA-ISOMERASE"/>
    <property type="match status" value="1"/>
</dbReference>
<evidence type="ECO:0000313" key="14">
    <source>
        <dbReference type="Proteomes" id="UP001172911"/>
    </source>
</evidence>
<feature type="binding site" evidence="11">
    <location>
        <begin position="5"/>
        <end position="6"/>
    </location>
    <ligand>
        <name>substrate</name>
    </ligand>
</feature>
<comment type="caution">
    <text evidence="13">The sequence shown here is derived from an EMBL/GenBank/DDBJ whole genome shotgun (WGS) entry which is preliminary data.</text>
</comment>
<evidence type="ECO:0000256" key="5">
    <source>
        <dbReference type="ARBA" id="ARBA00022723"/>
    </source>
</evidence>
<dbReference type="GO" id="GO:0010181">
    <property type="term" value="F:FMN binding"/>
    <property type="evidence" value="ECO:0007669"/>
    <property type="project" value="UniProtKB-UniRule"/>
</dbReference>
<reference evidence="13" key="1">
    <citation type="journal article" date="2023" name="J. Hazard. Mater.">
        <title>Anaerobic biodegradation of pyrene and benzo[a]pyrene by a new sulfate-reducing Desulforamulus aquiferis strain DSA.</title>
        <authorList>
            <person name="Zhang Z."/>
            <person name="Sun J."/>
            <person name="Gong X."/>
            <person name="Wang C."/>
            <person name="Wang H."/>
        </authorList>
    </citation>
    <scope>NUCLEOTIDE SEQUENCE</scope>
    <source>
        <strain evidence="13">DSA</strain>
    </source>
</reference>
<comment type="function">
    <text evidence="11">Involved in the biosynthesis of isoprenoids. Catalyzes the 1,3-allylic rearrangement of the homoallylic substrate isopentenyl (IPP) to its allylic isomer, dimethylallyl diphosphate (DMAPP).</text>
</comment>
<feature type="binding site" evidence="11">
    <location>
        <position position="92"/>
    </location>
    <ligand>
        <name>FMN</name>
        <dbReference type="ChEBI" id="CHEBI:58210"/>
    </ligand>
</feature>
<evidence type="ECO:0000256" key="11">
    <source>
        <dbReference type="HAMAP-Rule" id="MF_00354"/>
    </source>
</evidence>
<dbReference type="InterPro" id="IPR000262">
    <property type="entry name" value="FMN-dep_DH"/>
</dbReference>
<dbReference type="Gene3D" id="3.20.20.70">
    <property type="entry name" value="Aldolase class I"/>
    <property type="match status" value="1"/>
</dbReference>
<dbReference type="EC" id="5.3.3.2" evidence="11"/>
<evidence type="ECO:0000256" key="9">
    <source>
        <dbReference type="ARBA" id="ARBA00023235"/>
    </source>
</evidence>
<dbReference type="InterPro" id="IPR011179">
    <property type="entry name" value="IPdP_isomerase"/>
</dbReference>
<feature type="binding site" evidence="11">
    <location>
        <position position="121"/>
    </location>
    <ligand>
        <name>FMN</name>
        <dbReference type="ChEBI" id="CHEBI:58210"/>
    </ligand>
</feature>
<dbReference type="PIRSF" id="PIRSF003314">
    <property type="entry name" value="IPP_isomerase"/>
    <property type="match status" value="1"/>
</dbReference>
<dbReference type="SUPFAM" id="SSF51395">
    <property type="entry name" value="FMN-linked oxidoreductases"/>
    <property type="match status" value="1"/>
</dbReference>
<dbReference type="GO" id="GO:0005737">
    <property type="term" value="C:cytoplasm"/>
    <property type="evidence" value="ECO:0007669"/>
    <property type="project" value="UniProtKB-SubCell"/>
</dbReference>
<feature type="binding site" evidence="11">
    <location>
        <position position="213"/>
    </location>
    <ligand>
        <name>FMN</name>
        <dbReference type="ChEBI" id="CHEBI:58210"/>
    </ligand>
</feature>
<keyword evidence="5 11" id="KW-0479">Metal-binding</keyword>
<keyword evidence="6 11" id="KW-0460">Magnesium</keyword>
<feature type="binding site" evidence="11">
    <location>
        <begin position="92"/>
        <end position="94"/>
    </location>
    <ligand>
        <name>substrate</name>
    </ligand>
</feature>
<evidence type="ECO:0000256" key="3">
    <source>
        <dbReference type="ARBA" id="ARBA00022630"/>
    </source>
</evidence>
<evidence type="ECO:0000256" key="1">
    <source>
        <dbReference type="ARBA" id="ARBA00001917"/>
    </source>
</evidence>
<dbReference type="InterPro" id="IPR013785">
    <property type="entry name" value="Aldolase_TIM"/>
</dbReference>
<dbReference type="NCBIfam" id="TIGR02151">
    <property type="entry name" value="IPP_isom_2"/>
    <property type="match status" value="1"/>
</dbReference>
<evidence type="ECO:0000256" key="8">
    <source>
        <dbReference type="ARBA" id="ARBA00023229"/>
    </source>
</evidence>
<accession>A0AAW7ZC49</accession>
<keyword evidence="7 11" id="KW-0521">NADP</keyword>
<feature type="binding site" evidence="11">
    <location>
        <position position="183"/>
    </location>
    <ligand>
        <name>FMN</name>
        <dbReference type="ChEBI" id="CHEBI:58210"/>
    </ligand>
</feature>
<dbReference type="AlphaFoldDB" id="A0AAW7ZC49"/>
<dbReference type="GO" id="GO:0004452">
    <property type="term" value="F:isopentenyl-diphosphate delta-isomerase activity"/>
    <property type="evidence" value="ECO:0007669"/>
    <property type="project" value="UniProtKB-UniRule"/>
</dbReference>
<dbReference type="CDD" id="cd02811">
    <property type="entry name" value="IDI-2_FMN"/>
    <property type="match status" value="1"/>
</dbReference>
<sequence length="350" mass="38274">MRINRKLEHIELSLNQKKRSIATGFEDVSLVHNSLPQLNWEEVDPSCEFLGKKLSVPLLINAMTGGHPQLEGINYSLARAANLAGVAIAVGSQRAALEEHSARASFKVVREANPRGVVLANLGADCSELEARAAIEMINADAIQLHLNVPQEMAMREGDRQFRGILGNIELLVKHLSVPIIVKEVGFGMSRESFRRLCDIGVRNIDIGGAGGTDFMAIEENRAGRMTMWSWGIPTAISLLEGIEECKGQANLIASGGIEHALDCVKALCLGCHLVGIARPLLKVLMSGSDKHLDDFLELLKADIRRIMLMLGAKTIKDLTSVSAVITGNTYHWLCQRGIRVESLARRNFT</sequence>
<feature type="binding site" evidence="11">
    <location>
        <begin position="278"/>
        <end position="279"/>
    </location>
    <ligand>
        <name>FMN</name>
        <dbReference type="ChEBI" id="CHEBI:58210"/>
    </ligand>
</feature>
<name>A0AAW7ZC49_9FIRM</name>
<dbReference type="Proteomes" id="UP001172911">
    <property type="component" value="Unassembled WGS sequence"/>
</dbReference>
<dbReference type="PANTHER" id="PTHR43665">
    <property type="entry name" value="ISOPENTENYL-DIPHOSPHATE DELTA-ISOMERASE"/>
    <property type="match status" value="1"/>
</dbReference>
<comment type="caution">
    <text evidence="11">Lacks conserved residue(s) required for the propagation of feature annotation.</text>
</comment>
<keyword evidence="3 11" id="KW-0285">Flavoprotein</keyword>
<evidence type="ECO:0000256" key="10">
    <source>
        <dbReference type="ARBA" id="ARBA00025810"/>
    </source>
</evidence>
<organism evidence="13 14">
    <name type="scientific">Desulforamulus aquiferis</name>
    <dbReference type="NCBI Taxonomy" id="1397668"/>
    <lineage>
        <taxon>Bacteria</taxon>
        <taxon>Bacillati</taxon>
        <taxon>Bacillota</taxon>
        <taxon>Clostridia</taxon>
        <taxon>Eubacteriales</taxon>
        <taxon>Peptococcaceae</taxon>
        <taxon>Desulforamulus</taxon>
    </lineage>
</organism>
<comment type="catalytic activity">
    <reaction evidence="11">
        <text>isopentenyl diphosphate = dimethylallyl diphosphate</text>
        <dbReference type="Rhea" id="RHEA:23284"/>
        <dbReference type="ChEBI" id="CHEBI:57623"/>
        <dbReference type="ChEBI" id="CHEBI:128769"/>
        <dbReference type="EC" id="5.3.3.2"/>
    </reaction>
</comment>
<dbReference type="GO" id="GO:0016491">
    <property type="term" value="F:oxidoreductase activity"/>
    <property type="evidence" value="ECO:0007669"/>
    <property type="project" value="InterPro"/>
</dbReference>
<dbReference type="GO" id="GO:0070402">
    <property type="term" value="F:NADPH binding"/>
    <property type="evidence" value="ECO:0007669"/>
    <property type="project" value="UniProtKB-UniRule"/>
</dbReference>
<comment type="similarity">
    <text evidence="11">Belongs to the IPP isomerase type 2 family.</text>
</comment>
<evidence type="ECO:0000256" key="7">
    <source>
        <dbReference type="ARBA" id="ARBA00022857"/>
    </source>
</evidence>